<accession>A0A2U2J2S3</accession>
<name>A0A2U2J2S3_9SPHN</name>
<evidence type="ECO:0000256" key="6">
    <source>
        <dbReference type="RuleBase" id="RU003915"/>
    </source>
</evidence>
<proteinExistence type="inferred from homology"/>
<evidence type="ECO:0000256" key="3">
    <source>
        <dbReference type="ARBA" id="ARBA00023110"/>
    </source>
</evidence>
<protein>
    <recommendedName>
        <fullName evidence="6">Peptidyl-prolyl cis-trans isomerase</fullName>
        <ecNumber evidence="6">5.2.1.8</ecNumber>
    </recommendedName>
</protein>
<sequence>MSVTAVPIRPIKKGSVTKLWIGLAALSLAAGALAWAGTAGQHYVTTESGLQFRVVSEGEGPHPAPTDIVLIDYTGTLEDGTVFDTSEGRQPVPLPVMGSIPGFAEGLQMMRKGGTYRLRIPSELAYGATGAGDAIPPDADLQFEVTLIDFVPASALQGMGIPPPGM</sequence>
<evidence type="ECO:0000256" key="2">
    <source>
        <dbReference type="ARBA" id="ARBA00006577"/>
    </source>
</evidence>
<dbReference type="RefSeq" id="WP_109270793.1">
    <property type="nucleotide sequence ID" value="NZ_QFFF01000001.1"/>
</dbReference>
<dbReference type="PANTHER" id="PTHR43811">
    <property type="entry name" value="FKBP-TYPE PEPTIDYL-PROLYL CIS-TRANS ISOMERASE FKPA"/>
    <property type="match status" value="1"/>
</dbReference>
<evidence type="ECO:0000256" key="5">
    <source>
        <dbReference type="PROSITE-ProRule" id="PRU00277"/>
    </source>
</evidence>
<reference evidence="9 10" key="1">
    <citation type="submission" date="2018-05" db="EMBL/GenBank/DDBJ databases">
        <title>Genome of Sphingosinicella humi QZX222.</title>
        <authorList>
            <person name="Qiao Z."/>
            <person name="Wang G."/>
        </authorList>
    </citation>
    <scope>NUCLEOTIDE SEQUENCE [LARGE SCALE GENOMIC DNA]</scope>
    <source>
        <strain evidence="9 10">QZX222</strain>
    </source>
</reference>
<feature type="chain" id="PRO_5015494796" description="Peptidyl-prolyl cis-trans isomerase" evidence="7">
    <location>
        <begin position="35"/>
        <end position="166"/>
    </location>
</feature>
<dbReference type="Proteomes" id="UP000245916">
    <property type="component" value="Unassembled WGS sequence"/>
</dbReference>
<dbReference type="PANTHER" id="PTHR43811:SF19">
    <property type="entry name" value="39 KDA FK506-BINDING NUCLEAR PROTEIN"/>
    <property type="match status" value="1"/>
</dbReference>
<dbReference type="OrthoDB" id="9812109at2"/>
<gene>
    <name evidence="9" type="ORF">DF286_07090</name>
</gene>
<dbReference type="InterPro" id="IPR046357">
    <property type="entry name" value="PPIase_dom_sf"/>
</dbReference>
<keyword evidence="10" id="KW-1185">Reference proteome</keyword>
<evidence type="ECO:0000259" key="8">
    <source>
        <dbReference type="PROSITE" id="PS50059"/>
    </source>
</evidence>
<keyword evidence="7" id="KW-0732">Signal</keyword>
<dbReference type="PROSITE" id="PS50059">
    <property type="entry name" value="FKBP_PPIASE"/>
    <property type="match status" value="1"/>
</dbReference>
<keyword evidence="3 5" id="KW-0697">Rotamase</keyword>
<dbReference type="SUPFAM" id="SSF54534">
    <property type="entry name" value="FKBP-like"/>
    <property type="match status" value="1"/>
</dbReference>
<keyword evidence="4 5" id="KW-0413">Isomerase</keyword>
<dbReference type="EMBL" id="QFFF01000001">
    <property type="protein sequence ID" value="PWG02653.1"/>
    <property type="molecule type" value="Genomic_DNA"/>
</dbReference>
<dbReference type="Pfam" id="PF00254">
    <property type="entry name" value="FKBP_C"/>
    <property type="match status" value="1"/>
</dbReference>
<dbReference type="GO" id="GO:0003755">
    <property type="term" value="F:peptidyl-prolyl cis-trans isomerase activity"/>
    <property type="evidence" value="ECO:0007669"/>
    <property type="project" value="UniProtKB-UniRule"/>
</dbReference>
<organism evidence="9 10">
    <name type="scientific">Allosphingosinicella humi</name>
    <dbReference type="NCBI Taxonomy" id="2068657"/>
    <lineage>
        <taxon>Bacteria</taxon>
        <taxon>Pseudomonadati</taxon>
        <taxon>Pseudomonadota</taxon>
        <taxon>Alphaproteobacteria</taxon>
        <taxon>Sphingomonadales</taxon>
        <taxon>Sphingomonadaceae</taxon>
        <taxon>Allosphingosinicella</taxon>
    </lineage>
</organism>
<evidence type="ECO:0000256" key="7">
    <source>
        <dbReference type="SAM" id="SignalP"/>
    </source>
</evidence>
<feature type="domain" description="PPIase FKBP-type" evidence="8">
    <location>
        <begin position="66"/>
        <end position="151"/>
    </location>
</feature>
<dbReference type="EC" id="5.2.1.8" evidence="6"/>
<dbReference type="AlphaFoldDB" id="A0A2U2J2S3"/>
<comment type="caution">
    <text evidence="9">The sequence shown here is derived from an EMBL/GenBank/DDBJ whole genome shotgun (WGS) entry which is preliminary data.</text>
</comment>
<comment type="similarity">
    <text evidence="2 6">Belongs to the FKBP-type PPIase family.</text>
</comment>
<dbReference type="Gene3D" id="3.10.50.40">
    <property type="match status" value="1"/>
</dbReference>
<evidence type="ECO:0000313" key="10">
    <source>
        <dbReference type="Proteomes" id="UP000245916"/>
    </source>
</evidence>
<evidence type="ECO:0000313" key="9">
    <source>
        <dbReference type="EMBL" id="PWG02653.1"/>
    </source>
</evidence>
<feature type="signal peptide" evidence="7">
    <location>
        <begin position="1"/>
        <end position="34"/>
    </location>
</feature>
<evidence type="ECO:0000256" key="1">
    <source>
        <dbReference type="ARBA" id="ARBA00000971"/>
    </source>
</evidence>
<dbReference type="InterPro" id="IPR001179">
    <property type="entry name" value="PPIase_FKBP_dom"/>
</dbReference>
<comment type="catalytic activity">
    <reaction evidence="1 5 6">
        <text>[protein]-peptidylproline (omega=180) = [protein]-peptidylproline (omega=0)</text>
        <dbReference type="Rhea" id="RHEA:16237"/>
        <dbReference type="Rhea" id="RHEA-COMP:10747"/>
        <dbReference type="Rhea" id="RHEA-COMP:10748"/>
        <dbReference type="ChEBI" id="CHEBI:83833"/>
        <dbReference type="ChEBI" id="CHEBI:83834"/>
        <dbReference type="EC" id="5.2.1.8"/>
    </reaction>
</comment>
<evidence type="ECO:0000256" key="4">
    <source>
        <dbReference type="ARBA" id="ARBA00023235"/>
    </source>
</evidence>